<reference evidence="4 5" key="1">
    <citation type="submission" date="2020-04" db="EMBL/GenBank/DDBJ databases">
        <authorList>
            <person name="De Canck E."/>
        </authorList>
    </citation>
    <scope>NUCLEOTIDE SEQUENCE [LARGE SCALE GENOMIC DNA]</scope>
    <source>
        <strain evidence="4 5">LMG 28688</strain>
    </source>
</reference>
<evidence type="ECO:0000313" key="4">
    <source>
        <dbReference type="EMBL" id="CAB3807632.1"/>
    </source>
</evidence>
<dbReference type="RefSeq" id="WP_246282568.1">
    <property type="nucleotide sequence ID" value="NZ_CADIKL010000054.1"/>
</dbReference>
<dbReference type="Pfam" id="PF24735">
    <property type="entry name" value="DUF7686"/>
    <property type="match status" value="1"/>
</dbReference>
<feature type="domain" description="DUF7686" evidence="2">
    <location>
        <begin position="50"/>
        <end position="123"/>
    </location>
</feature>
<dbReference type="InterPro" id="IPR056130">
    <property type="entry name" value="DUF7713"/>
</dbReference>
<gene>
    <name evidence="4" type="ORF">LMG28688_06591</name>
</gene>
<dbReference type="InterPro" id="IPR056102">
    <property type="entry name" value="DUF7685"/>
</dbReference>
<dbReference type="AlphaFoldDB" id="A0A6J5GYH6"/>
<evidence type="ECO:0000259" key="1">
    <source>
        <dbReference type="Pfam" id="PF24734"/>
    </source>
</evidence>
<evidence type="ECO:0000259" key="3">
    <source>
        <dbReference type="Pfam" id="PF24828"/>
    </source>
</evidence>
<proteinExistence type="predicted"/>
<protein>
    <submittedName>
        <fullName evidence="4">Uncharacterized protein</fullName>
    </submittedName>
</protein>
<dbReference type="Pfam" id="PF24828">
    <property type="entry name" value="DUF7713"/>
    <property type="match status" value="1"/>
</dbReference>
<feature type="domain" description="DUF7685" evidence="1">
    <location>
        <begin position="5"/>
        <end position="46"/>
    </location>
</feature>
<sequence>MAHERCEQCGNPTPPWDIIDFSEDGNSYALLCTPCFNATIAELTGFTDFENVRLEPIRMTDCTGEPHQFHFQFRLQGTMIILDAFELCGDLRCGYQFQLTGEPDDDVFVLLGHLVERIRRTLSVRHIDFQERQIIDSTVRGRIDLDEAQDGLLPLVVVDGKEVTWKEFGRMLTSVQGGRWKPSPAFIQALDEAALGPRRCPML</sequence>
<dbReference type="EMBL" id="CADIKL010000054">
    <property type="protein sequence ID" value="CAB3807632.1"/>
    <property type="molecule type" value="Genomic_DNA"/>
</dbReference>
<name>A0A6J5GYH6_9BURK</name>
<dbReference type="InterPro" id="IPR056103">
    <property type="entry name" value="DUF7686"/>
</dbReference>
<dbReference type="Pfam" id="PF24734">
    <property type="entry name" value="DUF7685"/>
    <property type="match status" value="1"/>
</dbReference>
<feature type="domain" description="DUF7713" evidence="3">
    <location>
        <begin position="130"/>
        <end position="188"/>
    </location>
</feature>
<evidence type="ECO:0000259" key="2">
    <source>
        <dbReference type="Pfam" id="PF24735"/>
    </source>
</evidence>
<accession>A0A6J5GYH6</accession>
<keyword evidence="5" id="KW-1185">Reference proteome</keyword>
<organism evidence="4 5">
    <name type="scientific">Paraburkholderia caffeinitolerans</name>
    <dbReference type="NCBI Taxonomy" id="1723730"/>
    <lineage>
        <taxon>Bacteria</taxon>
        <taxon>Pseudomonadati</taxon>
        <taxon>Pseudomonadota</taxon>
        <taxon>Betaproteobacteria</taxon>
        <taxon>Burkholderiales</taxon>
        <taxon>Burkholderiaceae</taxon>
        <taxon>Paraburkholderia</taxon>
    </lineage>
</organism>
<dbReference type="Proteomes" id="UP000494119">
    <property type="component" value="Unassembled WGS sequence"/>
</dbReference>
<evidence type="ECO:0000313" key="5">
    <source>
        <dbReference type="Proteomes" id="UP000494119"/>
    </source>
</evidence>